<feature type="domain" description="EamA" evidence="9">
    <location>
        <begin position="5"/>
        <end position="145"/>
    </location>
</feature>
<protein>
    <submittedName>
        <fullName evidence="11">Transporter</fullName>
    </submittedName>
</protein>
<comment type="subcellular location">
    <subcellularLocation>
        <location evidence="1">Cell membrane</location>
        <topology evidence="1">Multi-pass membrane protein</topology>
    </subcellularLocation>
</comment>
<dbReference type="OrthoDB" id="369870at2"/>
<evidence type="ECO:0000256" key="6">
    <source>
        <dbReference type="ARBA" id="ARBA00022989"/>
    </source>
</evidence>
<dbReference type="KEGG" id="ess:ATZ33_13135"/>
<gene>
    <name evidence="10" type="ORF">ATZ33_13135</name>
    <name evidence="11" type="ORF">RV15_GL003135</name>
</gene>
<dbReference type="GO" id="GO:0005886">
    <property type="term" value="C:plasma membrane"/>
    <property type="evidence" value="ECO:0007669"/>
    <property type="project" value="UniProtKB-SubCell"/>
</dbReference>
<name>A0A0S3KDI3_9ENTE</name>
<keyword evidence="6 8" id="KW-1133">Transmembrane helix</keyword>
<sequence length="289" mass="32253">MKRNKGVLSGILAYIIWGVLPLYWKVVKNVDSRDLLAYRIIFSCIVLLGSILLFGKTKAIVQETKILFKSKSKLAYLLLGVILISVNWLLFITTVNSGNTLDASLGYYINPILSVILGIYLLKEKASNFILVAAGFGLAGVILLSIYTGHIPFNALLIAGTFGFYGLTKKKTTISSLTSLFWETLLLSPFACYYLYFYAETSYFTYPVSEQLLLLISGILTVIPLFLFSIANKNSDYITLGFIQYIGPSIMLFLAIFVFGEHFSTTQLLGFVLIWIGIGIYLRSVKKVE</sequence>
<dbReference type="InterPro" id="IPR037185">
    <property type="entry name" value="EmrE-like"/>
</dbReference>
<keyword evidence="4" id="KW-1003">Cell membrane</keyword>
<accession>A0A0S3KDI3</accession>
<evidence type="ECO:0000256" key="8">
    <source>
        <dbReference type="SAM" id="Phobius"/>
    </source>
</evidence>
<comment type="similarity">
    <text evidence="2">Belongs to the EamA transporter family.</text>
</comment>
<reference evidence="10 12" key="2">
    <citation type="submission" date="2015-12" db="EMBL/GenBank/DDBJ databases">
        <authorList>
            <person name="Lauer A."/>
            <person name="Humrighouse B."/>
            <person name="Loparev V."/>
            <person name="Shewmaker P.L."/>
            <person name="Whitney A.M."/>
            <person name="McLaughlin R.W."/>
        </authorList>
    </citation>
    <scope>NUCLEOTIDE SEQUENCE [LARGE SCALE GENOMIC DNA]</scope>
    <source>
        <strain evidence="10 12">LMG 23085</strain>
    </source>
</reference>
<feature type="transmembrane region" description="Helical" evidence="8">
    <location>
        <begin position="7"/>
        <end position="24"/>
    </location>
</feature>
<evidence type="ECO:0000313" key="11">
    <source>
        <dbReference type="EMBL" id="OJG92342.1"/>
    </source>
</evidence>
<evidence type="ECO:0000256" key="5">
    <source>
        <dbReference type="ARBA" id="ARBA00022692"/>
    </source>
</evidence>
<feature type="transmembrane region" description="Helical" evidence="8">
    <location>
        <begin position="180"/>
        <end position="199"/>
    </location>
</feature>
<dbReference type="PANTHER" id="PTHR22911:SF137">
    <property type="entry name" value="SOLUTE CARRIER FAMILY 35 MEMBER G2-RELATED"/>
    <property type="match status" value="1"/>
</dbReference>
<evidence type="ECO:0000313" key="13">
    <source>
        <dbReference type="Proteomes" id="UP000183039"/>
    </source>
</evidence>
<feature type="transmembrane region" description="Helical" evidence="8">
    <location>
        <begin position="36"/>
        <end position="54"/>
    </location>
</feature>
<evidence type="ECO:0000256" key="7">
    <source>
        <dbReference type="ARBA" id="ARBA00023136"/>
    </source>
</evidence>
<dbReference type="AlphaFoldDB" id="A0A0S3KDI3"/>
<dbReference type="EMBL" id="CP013614">
    <property type="protein sequence ID" value="ALS02293.1"/>
    <property type="molecule type" value="Genomic_DNA"/>
</dbReference>
<organism evidence="11 13">
    <name type="scientific">Enterococcus silesiacus</name>
    <dbReference type="NCBI Taxonomy" id="332949"/>
    <lineage>
        <taxon>Bacteria</taxon>
        <taxon>Bacillati</taxon>
        <taxon>Bacillota</taxon>
        <taxon>Bacilli</taxon>
        <taxon>Lactobacillales</taxon>
        <taxon>Enterococcaceae</taxon>
        <taxon>Enterococcus</taxon>
    </lineage>
</organism>
<feature type="transmembrane region" description="Helical" evidence="8">
    <location>
        <begin position="153"/>
        <end position="168"/>
    </location>
</feature>
<feature type="transmembrane region" description="Helical" evidence="8">
    <location>
        <begin position="74"/>
        <end position="93"/>
    </location>
</feature>
<feature type="transmembrane region" description="Helical" evidence="8">
    <location>
        <begin position="237"/>
        <end position="259"/>
    </location>
</feature>
<keyword evidence="12" id="KW-1185">Reference proteome</keyword>
<evidence type="ECO:0000313" key="10">
    <source>
        <dbReference type="EMBL" id="ALS02293.1"/>
    </source>
</evidence>
<feature type="domain" description="EamA" evidence="9">
    <location>
        <begin position="155"/>
        <end position="280"/>
    </location>
</feature>
<dbReference type="EMBL" id="JXLC01000006">
    <property type="protein sequence ID" value="OJG92342.1"/>
    <property type="molecule type" value="Genomic_DNA"/>
</dbReference>
<feature type="transmembrane region" description="Helical" evidence="8">
    <location>
        <begin position="105"/>
        <end position="122"/>
    </location>
</feature>
<dbReference type="InterPro" id="IPR004626">
    <property type="entry name" value="RarD"/>
</dbReference>
<dbReference type="PANTHER" id="PTHR22911">
    <property type="entry name" value="ACYL-MALONYL CONDENSING ENZYME-RELATED"/>
    <property type="match status" value="1"/>
</dbReference>
<evidence type="ECO:0000256" key="4">
    <source>
        <dbReference type="ARBA" id="ARBA00022475"/>
    </source>
</evidence>
<feature type="transmembrane region" description="Helical" evidence="8">
    <location>
        <begin position="265"/>
        <end position="282"/>
    </location>
</feature>
<dbReference type="Proteomes" id="UP000183039">
    <property type="component" value="Unassembled WGS sequence"/>
</dbReference>
<keyword evidence="5 8" id="KW-0812">Transmembrane</keyword>
<feature type="transmembrane region" description="Helical" evidence="8">
    <location>
        <begin position="211"/>
        <end position="230"/>
    </location>
</feature>
<dbReference type="Pfam" id="PF00892">
    <property type="entry name" value="EamA"/>
    <property type="match status" value="2"/>
</dbReference>
<dbReference type="NCBIfam" id="TIGR00688">
    <property type="entry name" value="rarD"/>
    <property type="match status" value="1"/>
</dbReference>
<evidence type="ECO:0000313" key="12">
    <source>
        <dbReference type="Proteomes" id="UP000065511"/>
    </source>
</evidence>
<reference evidence="11 13" key="1">
    <citation type="submission" date="2014-12" db="EMBL/GenBank/DDBJ databases">
        <title>Draft genome sequences of 29 type strains of Enterococci.</title>
        <authorList>
            <person name="Zhong Z."/>
            <person name="Sun Z."/>
            <person name="Liu W."/>
            <person name="Zhang W."/>
            <person name="Zhang H."/>
        </authorList>
    </citation>
    <scope>NUCLEOTIDE SEQUENCE [LARGE SCALE GENOMIC DNA]</scope>
    <source>
        <strain evidence="11 13">DSM 22801</strain>
    </source>
</reference>
<evidence type="ECO:0000256" key="2">
    <source>
        <dbReference type="ARBA" id="ARBA00007362"/>
    </source>
</evidence>
<keyword evidence="7 8" id="KW-0472">Membrane</keyword>
<evidence type="ECO:0000256" key="1">
    <source>
        <dbReference type="ARBA" id="ARBA00004651"/>
    </source>
</evidence>
<dbReference type="RefSeq" id="WP_071877081.1">
    <property type="nucleotide sequence ID" value="NZ_JXLC01000006.1"/>
</dbReference>
<dbReference type="InterPro" id="IPR000620">
    <property type="entry name" value="EamA_dom"/>
</dbReference>
<evidence type="ECO:0000259" key="9">
    <source>
        <dbReference type="Pfam" id="PF00892"/>
    </source>
</evidence>
<dbReference type="SUPFAM" id="SSF103481">
    <property type="entry name" value="Multidrug resistance efflux transporter EmrE"/>
    <property type="match status" value="2"/>
</dbReference>
<feature type="transmembrane region" description="Helical" evidence="8">
    <location>
        <begin position="129"/>
        <end position="147"/>
    </location>
</feature>
<proteinExistence type="inferred from homology"/>
<dbReference type="Proteomes" id="UP000065511">
    <property type="component" value="Chromosome"/>
</dbReference>
<evidence type="ECO:0000256" key="3">
    <source>
        <dbReference type="ARBA" id="ARBA00022448"/>
    </source>
</evidence>
<keyword evidence="3" id="KW-0813">Transport</keyword>